<proteinExistence type="inferred from homology"/>
<dbReference type="PANTHER" id="PTHR23239">
    <property type="entry name" value="INTERMEDIATE FILAMENT"/>
    <property type="match status" value="1"/>
</dbReference>
<reference evidence="12" key="3">
    <citation type="submission" date="2025-09" db="UniProtKB">
        <authorList>
            <consortium name="Ensembl"/>
        </authorList>
    </citation>
    <scope>IDENTIFICATION</scope>
    <source>
        <strain evidence="12">Isolate ISIS603380</strain>
    </source>
</reference>
<accession>G3U8C3</accession>
<dbReference type="GO" id="GO:0005737">
    <property type="term" value="C:cytoplasm"/>
    <property type="evidence" value="ECO:0007669"/>
    <property type="project" value="Ensembl"/>
</dbReference>
<name>G3U8C3_LOXAF</name>
<dbReference type="GO" id="GO:0001533">
    <property type="term" value="C:cornified envelope"/>
    <property type="evidence" value="ECO:0007669"/>
    <property type="project" value="Ensembl"/>
</dbReference>
<protein>
    <recommendedName>
        <fullName evidence="4">Keratin, type I cytoskeletal 10</fullName>
    </recommendedName>
    <alternativeName>
        <fullName evidence="5">Cytokeratin-10</fullName>
    </alternativeName>
    <alternativeName>
        <fullName evidence="6">Keratin-10</fullName>
    </alternativeName>
</protein>
<reference evidence="12" key="2">
    <citation type="submission" date="2025-08" db="UniProtKB">
        <authorList>
            <consortium name="Ensembl"/>
        </authorList>
    </citation>
    <scope>IDENTIFICATION</scope>
    <source>
        <strain evidence="12">Isolate ISIS603380</strain>
    </source>
</reference>
<dbReference type="PROSITE" id="PS51842">
    <property type="entry name" value="IF_ROD_2"/>
    <property type="match status" value="1"/>
</dbReference>
<sequence>QYSSSKQYSSSRCGGRSGGGGGSSIKISSSKGSIGGGFVPGGFSCGSFSRGSSSGVCFGGSSGGYGGIGGGLGGGSFGGSIFGGGYGGGSFGGGYGGGGFGGGSFSGGSFGGFGGGFGEGGLLSGNEKLTMQNLNDRLASYLDKVRALEESNYELEGKIKEWYEKHGNVGQREPRDYSKYFQIIEELKNQIINLTTDNANILIQIDNARLAADDFRLKYENEVALRQSVEADINGLRRVLDELTLARADLEMQIESLTEEVAYLKKNHEQEMRDLQNVSTGDVNVEMNAAPGVDLTELLNNMRSQYEQLAEQNRRDAEAWFNEKSKELTIEIDTNIEQISSYQTEITELRRTVQALEIELQSQLALKQSLEASLAETEGRYCVQLSQIQAQISALEEQLQQIRAEIECQNAEYQQLLDIKIRLENEIQTYRSLLEGEGGSSGGVQTGSISYKVSSSSSTSVGESSSKGARS</sequence>
<dbReference type="InterPro" id="IPR018039">
    <property type="entry name" value="IF_conserved"/>
</dbReference>
<keyword evidence="13" id="KW-1185">Reference proteome</keyword>
<evidence type="ECO:0000256" key="6">
    <source>
        <dbReference type="ARBA" id="ARBA00042491"/>
    </source>
</evidence>
<dbReference type="GeneTree" id="ENSGT00940000160849"/>
<evidence type="ECO:0000256" key="4">
    <source>
        <dbReference type="ARBA" id="ARBA00040327"/>
    </source>
</evidence>
<dbReference type="GO" id="GO:0030216">
    <property type="term" value="P:keratinocyte differentiation"/>
    <property type="evidence" value="ECO:0007669"/>
    <property type="project" value="Ensembl"/>
</dbReference>
<feature type="compositionally biased region" description="Low complexity" evidence="10">
    <location>
        <begin position="1"/>
        <end position="14"/>
    </location>
</feature>
<dbReference type="PROSITE" id="PS00226">
    <property type="entry name" value="IF_ROD_1"/>
    <property type="match status" value="1"/>
</dbReference>
<dbReference type="FunFam" id="1.20.5.170:FF:000002">
    <property type="entry name" value="Type I keratin KA11"/>
    <property type="match status" value="1"/>
</dbReference>
<dbReference type="Pfam" id="PF00038">
    <property type="entry name" value="Filament"/>
    <property type="match status" value="1"/>
</dbReference>
<evidence type="ECO:0000256" key="10">
    <source>
        <dbReference type="SAM" id="MobiDB-lite"/>
    </source>
</evidence>
<dbReference type="GO" id="GO:0045095">
    <property type="term" value="C:keratin filament"/>
    <property type="evidence" value="ECO:0007669"/>
    <property type="project" value="Ensembl"/>
</dbReference>
<organism evidence="12 13">
    <name type="scientific">Loxodonta africana</name>
    <name type="common">African elephant</name>
    <dbReference type="NCBI Taxonomy" id="9785"/>
    <lineage>
        <taxon>Eukaryota</taxon>
        <taxon>Metazoa</taxon>
        <taxon>Chordata</taxon>
        <taxon>Craniata</taxon>
        <taxon>Vertebrata</taxon>
        <taxon>Euteleostomi</taxon>
        <taxon>Mammalia</taxon>
        <taxon>Eutheria</taxon>
        <taxon>Afrotheria</taxon>
        <taxon>Proboscidea</taxon>
        <taxon>Elephantidae</taxon>
        <taxon>Loxodonta</taxon>
    </lineage>
</organism>
<dbReference type="Ensembl" id="ENSLAFT00000035060.1">
    <property type="protein sequence ID" value="ENSLAFP00000024081.1"/>
    <property type="gene ID" value="ENSLAFG00000011407.2"/>
</dbReference>
<feature type="region of interest" description="Disordered" evidence="10">
    <location>
        <begin position="437"/>
        <end position="471"/>
    </location>
</feature>
<dbReference type="SMART" id="SM01391">
    <property type="entry name" value="Filament"/>
    <property type="match status" value="1"/>
</dbReference>
<gene>
    <name evidence="12" type="primary">KRT10</name>
</gene>
<keyword evidence="2 8" id="KW-0403">Intermediate filament</keyword>
<dbReference type="STRING" id="9785.ENSLAFP00000024081"/>
<feature type="coiled-coil region" evidence="9">
    <location>
        <begin position="131"/>
        <end position="426"/>
    </location>
</feature>
<comment type="similarity">
    <text evidence="8">Belongs to the intermediate filament family.</text>
</comment>
<dbReference type="FunFam" id="1.20.5.1160:FF:000002">
    <property type="entry name" value="Type I keratin 10"/>
    <property type="match status" value="1"/>
</dbReference>
<evidence type="ECO:0000256" key="1">
    <source>
        <dbReference type="ARBA" id="ARBA00022744"/>
    </source>
</evidence>
<dbReference type="HOGENOM" id="CLU_012560_8_3_1"/>
<dbReference type="Gene3D" id="1.20.5.1160">
    <property type="entry name" value="Vasodilator-stimulated phosphoprotein"/>
    <property type="match status" value="1"/>
</dbReference>
<comment type="function">
    <text evidence="7">Plays a role in the establishment of the epidermal barrier on plantar skin. Involved in the maintenance of cell layer development and keratin filament bundles in suprabasal cells of the epithelium.</text>
</comment>
<dbReference type="AlphaFoldDB" id="G3U8C3"/>
<dbReference type="Gene3D" id="1.20.5.500">
    <property type="entry name" value="Single helix bin"/>
    <property type="match status" value="1"/>
</dbReference>
<dbReference type="Gene3D" id="1.20.5.170">
    <property type="match status" value="1"/>
</dbReference>
<feature type="region of interest" description="Disordered" evidence="10">
    <location>
        <begin position="1"/>
        <end position="27"/>
    </location>
</feature>
<dbReference type="GO" id="GO:0030280">
    <property type="term" value="F:structural constituent of skin epidermis"/>
    <property type="evidence" value="ECO:0007669"/>
    <property type="project" value="Ensembl"/>
</dbReference>
<reference evidence="12 13" key="1">
    <citation type="submission" date="2009-06" db="EMBL/GenBank/DDBJ databases">
        <title>The Genome Sequence of Loxodonta africana (African elephant).</title>
        <authorList>
            <person name="Di Palma F."/>
            <person name="Heiman D."/>
            <person name="Young S."/>
            <person name="Johnson J."/>
            <person name="Lander E.S."/>
            <person name="Lindblad-Toh K."/>
        </authorList>
    </citation>
    <scope>NUCLEOTIDE SEQUENCE [LARGE SCALE GENOMIC DNA]</scope>
    <source>
        <strain evidence="12 13">Isolate ISIS603380</strain>
    </source>
</reference>
<dbReference type="eggNOG" id="ENOG502QV0B">
    <property type="taxonomic scope" value="Eukaryota"/>
</dbReference>
<dbReference type="PRINTS" id="PR01248">
    <property type="entry name" value="TYPE1KERATIN"/>
</dbReference>
<dbReference type="FunFam" id="1.20.5.500:FF:000001">
    <property type="entry name" value="Type II keratin 23"/>
    <property type="match status" value="1"/>
</dbReference>
<evidence type="ECO:0000256" key="5">
    <source>
        <dbReference type="ARBA" id="ARBA00041708"/>
    </source>
</evidence>
<evidence type="ECO:0000256" key="8">
    <source>
        <dbReference type="RuleBase" id="RU000685"/>
    </source>
</evidence>
<evidence type="ECO:0000259" key="11">
    <source>
        <dbReference type="PROSITE" id="PS51842"/>
    </source>
</evidence>
<dbReference type="GO" id="GO:0046982">
    <property type="term" value="F:protein heterodimerization activity"/>
    <property type="evidence" value="ECO:0007669"/>
    <property type="project" value="Ensembl"/>
</dbReference>
<keyword evidence="1" id="KW-0416">Keratin</keyword>
<dbReference type="InParanoid" id="G3U8C3"/>
<dbReference type="OMA" id="QGQPRDY"/>
<dbReference type="FunCoup" id="G3U8C3">
    <property type="interactions" value="26"/>
</dbReference>
<dbReference type="GO" id="GO:0045109">
    <property type="term" value="P:intermediate filament organization"/>
    <property type="evidence" value="ECO:0007669"/>
    <property type="project" value="TreeGrafter"/>
</dbReference>
<dbReference type="InterPro" id="IPR002957">
    <property type="entry name" value="Keratin_I"/>
</dbReference>
<keyword evidence="3 9" id="KW-0175">Coiled coil</keyword>
<evidence type="ECO:0000256" key="3">
    <source>
        <dbReference type="ARBA" id="ARBA00023054"/>
    </source>
</evidence>
<evidence type="ECO:0000256" key="2">
    <source>
        <dbReference type="ARBA" id="ARBA00022754"/>
    </source>
</evidence>
<dbReference type="SUPFAM" id="SSF64593">
    <property type="entry name" value="Intermediate filament protein, coiled coil region"/>
    <property type="match status" value="2"/>
</dbReference>
<evidence type="ECO:0000313" key="13">
    <source>
        <dbReference type="Proteomes" id="UP000007646"/>
    </source>
</evidence>
<feature type="domain" description="IF rod" evidence="11">
    <location>
        <begin position="127"/>
        <end position="441"/>
    </location>
</feature>
<evidence type="ECO:0000256" key="7">
    <source>
        <dbReference type="ARBA" id="ARBA00046049"/>
    </source>
</evidence>
<dbReference type="PANTHER" id="PTHR23239:SF137">
    <property type="entry name" value="KERATIN, TYPE I CYTOSKELETAL 10"/>
    <property type="match status" value="1"/>
</dbReference>
<evidence type="ECO:0000313" key="12">
    <source>
        <dbReference type="Ensembl" id="ENSLAFP00000024081.1"/>
    </source>
</evidence>
<evidence type="ECO:0000256" key="9">
    <source>
        <dbReference type="SAM" id="Coils"/>
    </source>
</evidence>
<feature type="compositionally biased region" description="Low complexity" evidence="10">
    <location>
        <begin position="446"/>
        <end position="471"/>
    </location>
</feature>
<dbReference type="InterPro" id="IPR039008">
    <property type="entry name" value="IF_rod_dom"/>
</dbReference>
<dbReference type="GO" id="GO:0051290">
    <property type="term" value="P:protein heterotetramerization"/>
    <property type="evidence" value="ECO:0007669"/>
    <property type="project" value="Ensembl"/>
</dbReference>
<dbReference type="Proteomes" id="UP000007646">
    <property type="component" value="Unassembled WGS sequence"/>
</dbReference>